<evidence type="ECO:0000313" key="12">
    <source>
        <dbReference type="EMBL" id="NKZ01367.1"/>
    </source>
</evidence>
<dbReference type="InterPro" id="IPR005835">
    <property type="entry name" value="NTP_transferase_dom"/>
</dbReference>
<sequence length="298" mass="32074">MKGIVLAGGLGTRLAPITAVTSKQLLPVYDKPMIYYPMSVLMLAGIRDIMIISAPDSLVQIEQLFGDGSRLGLNVSYGRQEDPRGIADAYLIGAEHVAGEQSALVLGDNIFHGAGFQGLLAEATKSTDGCVLFSYPVAEPERYAVVDTDSEGNIRSICEKPGEPRSHNAVTGLYIYDSDVVEIAKSIKPSPRGELEITDVNKAYVDMQKASLVELGRGFTWLDAGTCDSLLEASNYVRVLRKRQGIQVACLEEVAMRMGFIDVEACIKLGAEMGVSEYGRYVMETAMAFDGSDARGAG</sequence>
<evidence type="ECO:0000256" key="6">
    <source>
        <dbReference type="ARBA" id="ARBA00022695"/>
    </source>
</evidence>
<keyword evidence="8 10" id="KW-0460">Magnesium</keyword>
<dbReference type="Proteomes" id="UP000553209">
    <property type="component" value="Unassembled WGS sequence"/>
</dbReference>
<evidence type="ECO:0000256" key="7">
    <source>
        <dbReference type="ARBA" id="ARBA00022723"/>
    </source>
</evidence>
<evidence type="ECO:0000259" key="11">
    <source>
        <dbReference type="Pfam" id="PF00483"/>
    </source>
</evidence>
<dbReference type="FunFam" id="3.90.550.10:FF:000023">
    <property type="entry name" value="Glucose-1-phosphate thymidylyltransferase"/>
    <property type="match status" value="1"/>
</dbReference>
<gene>
    <name evidence="12" type="primary">rfbA</name>
    <name evidence="12" type="ORF">HGB44_27380</name>
</gene>
<reference evidence="12 13" key="1">
    <citation type="submission" date="2020-04" db="EMBL/GenBank/DDBJ databases">
        <title>MicrobeNet Type strains.</title>
        <authorList>
            <person name="Nicholson A.C."/>
        </authorList>
    </citation>
    <scope>NUCLEOTIDE SEQUENCE [LARGE SCALE GENOMIC DNA]</scope>
    <source>
        <strain evidence="12 13">ATCC 23612</strain>
    </source>
</reference>
<dbReference type="GO" id="GO:0008879">
    <property type="term" value="F:glucose-1-phosphate thymidylyltransferase activity"/>
    <property type="evidence" value="ECO:0007669"/>
    <property type="project" value="UniProtKB-EC"/>
</dbReference>
<evidence type="ECO:0000256" key="10">
    <source>
        <dbReference type="RuleBase" id="RU003706"/>
    </source>
</evidence>
<dbReference type="SUPFAM" id="SSF53448">
    <property type="entry name" value="Nucleotide-diphospho-sugar transferases"/>
    <property type="match status" value="1"/>
</dbReference>
<dbReference type="GO" id="GO:0046872">
    <property type="term" value="F:metal ion binding"/>
    <property type="evidence" value="ECO:0007669"/>
    <property type="project" value="UniProtKB-KW"/>
</dbReference>
<dbReference type="Gene3D" id="3.90.550.10">
    <property type="entry name" value="Spore Coat Polysaccharide Biosynthesis Protein SpsA, Chain A"/>
    <property type="match status" value="1"/>
</dbReference>
<dbReference type="GO" id="GO:0019318">
    <property type="term" value="P:hexose metabolic process"/>
    <property type="evidence" value="ECO:0007669"/>
    <property type="project" value="UniProtKB-ARBA"/>
</dbReference>
<accession>A0A7X6RTK0</accession>
<proteinExistence type="inferred from homology"/>
<dbReference type="InterPro" id="IPR029044">
    <property type="entry name" value="Nucleotide-diphossugar_trans"/>
</dbReference>
<organism evidence="12 13">
    <name type="scientific">Nocardiopsis alborubida</name>
    <dbReference type="NCBI Taxonomy" id="146802"/>
    <lineage>
        <taxon>Bacteria</taxon>
        <taxon>Bacillati</taxon>
        <taxon>Actinomycetota</taxon>
        <taxon>Actinomycetes</taxon>
        <taxon>Streptosporangiales</taxon>
        <taxon>Nocardiopsidaceae</taxon>
        <taxon>Nocardiopsis</taxon>
    </lineage>
</organism>
<dbReference type="EC" id="2.7.7.24" evidence="3 10"/>
<evidence type="ECO:0000256" key="8">
    <source>
        <dbReference type="ARBA" id="ARBA00022842"/>
    </source>
</evidence>
<evidence type="ECO:0000256" key="5">
    <source>
        <dbReference type="ARBA" id="ARBA00022679"/>
    </source>
</evidence>
<comment type="catalytic activity">
    <reaction evidence="9 10">
        <text>dTTP + alpha-D-glucose 1-phosphate + H(+) = dTDP-alpha-D-glucose + diphosphate</text>
        <dbReference type="Rhea" id="RHEA:15225"/>
        <dbReference type="ChEBI" id="CHEBI:15378"/>
        <dbReference type="ChEBI" id="CHEBI:33019"/>
        <dbReference type="ChEBI" id="CHEBI:37568"/>
        <dbReference type="ChEBI" id="CHEBI:57477"/>
        <dbReference type="ChEBI" id="CHEBI:58601"/>
        <dbReference type="EC" id="2.7.7.24"/>
    </reaction>
</comment>
<evidence type="ECO:0000313" key="13">
    <source>
        <dbReference type="Proteomes" id="UP000553209"/>
    </source>
</evidence>
<dbReference type="Pfam" id="PF00483">
    <property type="entry name" value="NTP_transferase"/>
    <property type="match status" value="1"/>
</dbReference>
<dbReference type="PANTHER" id="PTHR43532">
    <property type="entry name" value="GLUCOSE-1-PHOSPHATE THYMIDYLYLTRANSFERASE"/>
    <property type="match status" value="1"/>
</dbReference>
<dbReference type="GO" id="GO:0000271">
    <property type="term" value="P:polysaccharide biosynthetic process"/>
    <property type="evidence" value="ECO:0007669"/>
    <property type="project" value="UniProtKB-ARBA"/>
</dbReference>
<evidence type="ECO:0000256" key="4">
    <source>
        <dbReference type="ARBA" id="ARBA00017654"/>
    </source>
</evidence>
<dbReference type="InterPro" id="IPR005907">
    <property type="entry name" value="G1P_thy_trans_s"/>
</dbReference>
<feature type="domain" description="Nucleotidyl transferase" evidence="11">
    <location>
        <begin position="2"/>
        <end position="236"/>
    </location>
</feature>
<comment type="function">
    <text evidence="10">Catalyzes the formation of dTDP-glucose, from dTTP and glucose 1-phosphate, as well as its pyrophosphorolysis.</text>
</comment>
<evidence type="ECO:0000256" key="2">
    <source>
        <dbReference type="ARBA" id="ARBA00010480"/>
    </source>
</evidence>
<keyword evidence="5 10" id="KW-0808">Transferase</keyword>
<dbReference type="NCBIfam" id="TIGR01207">
    <property type="entry name" value="rmlA"/>
    <property type="match status" value="1"/>
</dbReference>
<dbReference type="PANTHER" id="PTHR43532:SF1">
    <property type="entry name" value="GLUCOSE-1-PHOSPHATE THYMIDYLYLTRANSFERASE 1"/>
    <property type="match status" value="1"/>
</dbReference>
<evidence type="ECO:0000256" key="9">
    <source>
        <dbReference type="ARBA" id="ARBA00049336"/>
    </source>
</evidence>
<name>A0A7X6RTK0_9ACTN</name>
<comment type="cofactor">
    <cofactor evidence="1">
        <name>Mg(2+)</name>
        <dbReference type="ChEBI" id="CHEBI:18420"/>
    </cofactor>
</comment>
<keyword evidence="13" id="KW-1185">Reference proteome</keyword>
<keyword evidence="7 10" id="KW-0479">Metal-binding</keyword>
<comment type="similarity">
    <text evidence="2 10">Belongs to the glucose-1-phosphate thymidylyltransferase family.</text>
</comment>
<keyword evidence="6 10" id="KW-0548">Nucleotidyltransferase</keyword>
<evidence type="ECO:0000256" key="3">
    <source>
        <dbReference type="ARBA" id="ARBA00012461"/>
    </source>
</evidence>
<dbReference type="AlphaFoldDB" id="A0A7X6RTK0"/>
<dbReference type="EMBL" id="JAAXPG010000035">
    <property type="protein sequence ID" value="NKZ01367.1"/>
    <property type="molecule type" value="Genomic_DNA"/>
</dbReference>
<comment type="caution">
    <text evidence="12">The sequence shown here is derived from an EMBL/GenBank/DDBJ whole genome shotgun (WGS) entry which is preliminary data.</text>
</comment>
<evidence type="ECO:0000256" key="1">
    <source>
        <dbReference type="ARBA" id="ARBA00001946"/>
    </source>
</evidence>
<protein>
    <recommendedName>
        <fullName evidence="4 10">Glucose-1-phosphate thymidylyltransferase</fullName>
        <ecNumber evidence="3 10">2.7.7.24</ecNumber>
    </recommendedName>
</protein>
<dbReference type="RefSeq" id="WP_061083191.1">
    <property type="nucleotide sequence ID" value="NZ_JAAXPG010000035.1"/>
</dbReference>